<evidence type="ECO:0000259" key="8">
    <source>
        <dbReference type="Pfam" id="PF02397"/>
    </source>
</evidence>
<evidence type="ECO:0000313" key="10">
    <source>
        <dbReference type="Proteomes" id="UP001551695"/>
    </source>
</evidence>
<comment type="caution">
    <text evidence="9">The sequence shown here is derived from an EMBL/GenBank/DDBJ whole genome shotgun (WGS) entry which is preliminary data.</text>
</comment>
<dbReference type="EC" id="2.7.8.-" evidence="9"/>
<proteinExistence type="inferred from homology"/>
<feature type="transmembrane region" description="Helical" evidence="7">
    <location>
        <begin position="311"/>
        <end position="335"/>
    </location>
</feature>
<feature type="transmembrane region" description="Helical" evidence="7">
    <location>
        <begin position="135"/>
        <end position="154"/>
    </location>
</feature>
<evidence type="ECO:0000256" key="6">
    <source>
        <dbReference type="ARBA" id="ARBA00023136"/>
    </source>
</evidence>
<protein>
    <submittedName>
        <fullName evidence="9">Sugar transferase</fullName>
        <ecNumber evidence="9">2.7.8.-</ecNumber>
    </submittedName>
</protein>
<dbReference type="InterPro" id="IPR017475">
    <property type="entry name" value="EPS_sugar_tfrase"/>
</dbReference>
<dbReference type="NCBIfam" id="TIGR03025">
    <property type="entry name" value="EPS_sugtrans"/>
    <property type="match status" value="1"/>
</dbReference>
<dbReference type="PANTHER" id="PTHR30576:SF10">
    <property type="entry name" value="SLL5057 PROTEIN"/>
    <property type="match status" value="1"/>
</dbReference>
<dbReference type="RefSeq" id="WP_357780329.1">
    <property type="nucleotide sequence ID" value="NZ_JBFAKC010000002.1"/>
</dbReference>
<accession>A0ABV3FNB2</accession>
<keyword evidence="6 7" id="KW-0472">Membrane</keyword>
<evidence type="ECO:0000256" key="2">
    <source>
        <dbReference type="ARBA" id="ARBA00006464"/>
    </source>
</evidence>
<reference evidence="9 10" key="1">
    <citation type="submission" date="2024-06" db="EMBL/GenBank/DDBJ databases">
        <title>The Natural Products Discovery Center: Release of the First 8490 Sequenced Strains for Exploring Actinobacteria Biosynthetic Diversity.</title>
        <authorList>
            <person name="Kalkreuter E."/>
            <person name="Kautsar S.A."/>
            <person name="Yang D."/>
            <person name="Bader C.D."/>
            <person name="Teijaro C.N."/>
            <person name="Fluegel L."/>
            <person name="Davis C.M."/>
            <person name="Simpson J.R."/>
            <person name="Lauterbach L."/>
            <person name="Steele A.D."/>
            <person name="Gui C."/>
            <person name="Meng S."/>
            <person name="Li G."/>
            <person name="Viehrig K."/>
            <person name="Ye F."/>
            <person name="Su P."/>
            <person name="Kiefer A.F."/>
            <person name="Nichols A."/>
            <person name="Cepeda A.J."/>
            <person name="Yan W."/>
            <person name="Fan B."/>
            <person name="Jiang Y."/>
            <person name="Adhikari A."/>
            <person name="Zheng C.-J."/>
            <person name="Schuster L."/>
            <person name="Cowan T.M."/>
            <person name="Smanski M.J."/>
            <person name="Chevrette M.G."/>
            <person name="De Carvalho L.P.S."/>
            <person name="Shen B."/>
        </authorList>
    </citation>
    <scope>NUCLEOTIDE SEQUENCE [LARGE SCALE GENOMIC DNA]</scope>
    <source>
        <strain evidence="9 10">NPDC050403</strain>
    </source>
</reference>
<keyword evidence="10" id="KW-1185">Reference proteome</keyword>
<evidence type="ECO:0000256" key="7">
    <source>
        <dbReference type="SAM" id="Phobius"/>
    </source>
</evidence>
<evidence type="ECO:0000256" key="3">
    <source>
        <dbReference type="ARBA" id="ARBA00022679"/>
    </source>
</evidence>
<keyword evidence="3 9" id="KW-0808">Transferase</keyword>
<evidence type="ECO:0000313" key="9">
    <source>
        <dbReference type="EMBL" id="MEV0706870.1"/>
    </source>
</evidence>
<dbReference type="EMBL" id="JBFAKC010000002">
    <property type="protein sequence ID" value="MEV0706870.1"/>
    <property type="molecule type" value="Genomic_DNA"/>
</dbReference>
<feature type="transmembrane region" description="Helical" evidence="7">
    <location>
        <begin position="110"/>
        <end position="129"/>
    </location>
</feature>
<comment type="subcellular location">
    <subcellularLocation>
        <location evidence="1">Membrane</location>
        <topology evidence="1">Multi-pass membrane protein</topology>
    </subcellularLocation>
</comment>
<evidence type="ECO:0000256" key="5">
    <source>
        <dbReference type="ARBA" id="ARBA00022989"/>
    </source>
</evidence>
<dbReference type="Pfam" id="PF02397">
    <property type="entry name" value="Bac_transf"/>
    <property type="match status" value="1"/>
</dbReference>
<evidence type="ECO:0000256" key="1">
    <source>
        <dbReference type="ARBA" id="ARBA00004141"/>
    </source>
</evidence>
<feature type="transmembrane region" description="Helical" evidence="7">
    <location>
        <begin position="71"/>
        <end position="90"/>
    </location>
</feature>
<gene>
    <name evidence="9" type="ORF">AB0I48_04835</name>
</gene>
<sequence length="502" mass="54783">MVFELGASGGAVDLRLHFARPGERDGWRTNYLRRIAATDITVMSASVALAQLFTIDVSASAPLVWNPQLGLHNTLFSVGIVAAWSILLGWKGSRSRRTVGVGGEEYRRILAATLNLFGLMAIVSLTLRVELTHDYLTVALPLGLVGLAATRTIWRAHAARHRALGRYRHSVLVVGGPDAARAIAAAFSRNHLHGYHVVGVCTANGPDPAAPQTIRVGGREIPVTGDDRSVVRAARRTGADTVVVMATDRLGPHDIRCLAWDLDTFGAELIVAPGVMDISGTRMSNQVLAGMPMLHIEKPQYDRALSLSKSVFDVCFSLLALALIAPALLAVAVAVKITSKGPVFYHSERIGMDGKPFRMIKFRSMYVHADRHVGSLIAGNGGNPLFFKLKNDPRVTPVGRFLRKYSLDELPQFFNVLRRDMSVVGPRPQVRREVHSYNGITRRRLLVRPGVTGLWQVSGRSDLAPEESVELDLSYVENWSMLLDLRIIAKTVRAVAAGDGAY</sequence>
<dbReference type="GO" id="GO:0016740">
    <property type="term" value="F:transferase activity"/>
    <property type="evidence" value="ECO:0007669"/>
    <property type="project" value="UniProtKB-KW"/>
</dbReference>
<dbReference type="Proteomes" id="UP001551695">
    <property type="component" value="Unassembled WGS sequence"/>
</dbReference>
<name>A0ABV3FNB2_9NOCA</name>
<evidence type="ECO:0000256" key="4">
    <source>
        <dbReference type="ARBA" id="ARBA00022692"/>
    </source>
</evidence>
<keyword evidence="4 7" id="KW-0812">Transmembrane</keyword>
<comment type="similarity">
    <text evidence="2">Belongs to the bacterial sugar transferase family.</text>
</comment>
<dbReference type="PANTHER" id="PTHR30576">
    <property type="entry name" value="COLANIC BIOSYNTHESIS UDP-GLUCOSE LIPID CARRIER TRANSFERASE"/>
    <property type="match status" value="1"/>
</dbReference>
<dbReference type="InterPro" id="IPR003362">
    <property type="entry name" value="Bact_transf"/>
</dbReference>
<dbReference type="Gene3D" id="3.40.50.720">
    <property type="entry name" value="NAD(P)-binding Rossmann-like Domain"/>
    <property type="match status" value="1"/>
</dbReference>
<keyword evidence="5 7" id="KW-1133">Transmembrane helix</keyword>
<organism evidence="9 10">
    <name type="scientific">Nocardia aurea</name>
    <dbReference type="NCBI Taxonomy" id="2144174"/>
    <lineage>
        <taxon>Bacteria</taxon>
        <taxon>Bacillati</taxon>
        <taxon>Actinomycetota</taxon>
        <taxon>Actinomycetes</taxon>
        <taxon>Mycobacteriales</taxon>
        <taxon>Nocardiaceae</taxon>
        <taxon>Nocardia</taxon>
    </lineage>
</organism>
<feature type="domain" description="Bacterial sugar transferase" evidence="8">
    <location>
        <begin position="309"/>
        <end position="495"/>
    </location>
</feature>